<sequence length="257" mass="27435">MPSKPTPGPKEQFCTSCGAVIKEQATLCPDCGADNDGGPSGPSDFHYCESCGLHIQSDPELCPDCGVRQHSGKNWSDGESVLLWVFGGFAILAALSQIASPGADIASSILTGLVFLAIGILALPPVHQRIERADDRHSLTTFGNVKSVKKYPVSRYDGACAICDGSVEEGTRREYAEEFAVFGLVLSTADSGSNVYCQSCALLEDNAESARIDSDEALRNPFEKANTPETTDTTESGEADPTFENQSNSRSIERTEE</sequence>
<gene>
    <name evidence="4" type="ORF">ACFQJ7_09445</name>
</gene>
<dbReference type="Proteomes" id="UP001596414">
    <property type="component" value="Unassembled WGS sequence"/>
</dbReference>
<evidence type="ECO:0000259" key="3">
    <source>
        <dbReference type="Pfam" id="PF26413"/>
    </source>
</evidence>
<keyword evidence="2" id="KW-0472">Membrane</keyword>
<feature type="domain" description="DUF8108" evidence="3">
    <location>
        <begin position="135"/>
        <end position="201"/>
    </location>
</feature>
<evidence type="ECO:0000256" key="1">
    <source>
        <dbReference type="SAM" id="MobiDB-lite"/>
    </source>
</evidence>
<dbReference type="RefSeq" id="WP_267635808.1">
    <property type="nucleotide sequence ID" value="NZ_JAODIY010000001.1"/>
</dbReference>
<comment type="caution">
    <text evidence="4">The sequence shown here is derived from an EMBL/GenBank/DDBJ whole genome shotgun (WGS) entry which is preliminary data.</text>
</comment>
<keyword evidence="2" id="KW-0812">Transmembrane</keyword>
<dbReference type="AlphaFoldDB" id="A0ABD5X4Y6"/>
<feature type="compositionally biased region" description="Basic and acidic residues" evidence="1">
    <location>
        <begin position="212"/>
        <end position="222"/>
    </location>
</feature>
<evidence type="ECO:0000313" key="5">
    <source>
        <dbReference type="Proteomes" id="UP001596414"/>
    </source>
</evidence>
<name>A0ABD5X4Y6_9EURY</name>
<feature type="compositionally biased region" description="Polar residues" evidence="1">
    <location>
        <begin position="227"/>
        <end position="236"/>
    </location>
</feature>
<dbReference type="Pfam" id="PF26413">
    <property type="entry name" value="DUF8108"/>
    <property type="match status" value="1"/>
</dbReference>
<protein>
    <recommendedName>
        <fullName evidence="3">DUF8108 domain-containing protein</fullName>
    </recommendedName>
</protein>
<evidence type="ECO:0000313" key="4">
    <source>
        <dbReference type="EMBL" id="MFC7126255.1"/>
    </source>
</evidence>
<feature type="region of interest" description="Disordered" evidence="1">
    <location>
        <begin position="212"/>
        <end position="257"/>
    </location>
</feature>
<proteinExistence type="predicted"/>
<reference evidence="4 5" key="1">
    <citation type="journal article" date="2014" name="Int. J. Syst. Evol. Microbiol.">
        <title>Complete genome sequence of Corynebacterium casei LMG S-19264T (=DSM 44701T), isolated from a smear-ripened cheese.</title>
        <authorList>
            <consortium name="US DOE Joint Genome Institute (JGI-PGF)"/>
            <person name="Walter F."/>
            <person name="Albersmeier A."/>
            <person name="Kalinowski J."/>
            <person name="Ruckert C."/>
        </authorList>
    </citation>
    <scope>NUCLEOTIDE SEQUENCE [LARGE SCALE GENOMIC DNA]</scope>
    <source>
        <strain evidence="4 5">CGMCC 4.7215</strain>
    </source>
</reference>
<accession>A0ABD5X4Y6</accession>
<feature type="transmembrane region" description="Helical" evidence="2">
    <location>
        <begin position="105"/>
        <end position="123"/>
    </location>
</feature>
<feature type="transmembrane region" description="Helical" evidence="2">
    <location>
        <begin position="81"/>
        <end position="99"/>
    </location>
</feature>
<dbReference type="InterPro" id="IPR058421">
    <property type="entry name" value="DUF8108_C"/>
</dbReference>
<keyword evidence="2" id="KW-1133">Transmembrane helix</keyword>
<organism evidence="4 5">
    <name type="scientific">Halovenus rubra</name>
    <dbReference type="NCBI Taxonomy" id="869890"/>
    <lineage>
        <taxon>Archaea</taxon>
        <taxon>Methanobacteriati</taxon>
        <taxon>Methanobacteriota</taxon>
        <taxon>Stenosarchaea group</taxon>
        <taxon>Halobacteria</taxon>
        <taxon>Halobacteriales</taxon>
        <taxon>Haloarculaceae</taxon>
        <taxon>Halovenus</taxon>
    </lineage>
</organism>
<evidence type="ECO:0000256" key="2">
    <source>
        <dbReference type="SAM" id="Phobius"/>
    </source>
</evidence>
<dbReference type="EMBL" id="JBHSZQ010000020">
    <property type="protein sequence ID" value="MFC7126255.1"/>
    <property type="molecule type" value="Genomic_DNA"/>
</dbReference>